<comment type="caution">
    <text evidence="4">The sequence shown here is derived from an EMBL/GenBank/DDBJ whole genome shotgun (WGS) entry which is preliminary data.</text>
</comment>
<evidence type="ECO:0000259" key="3">
    <source>
        <dbReference type="Pfam" id="PF03816"/>
    </source>
</evidence>
<dbReference type="InterPro" id="IPR004474">
    <property type="entry name" value="LytR_CpsA_psr"/>
</dbReference>
<accession>A0A948X305</accession>
<feature type="transmembrane region" description="Helical" evidence="2">
    <location>
        <begin position="12"/>
        <end position="34"/>
    </location>
</feature>
<evidence type="ECO:0000313" key="5">
    <source>
        <dbReference type="Proteomes" id="UP000777303"/>
    </source>
</evidence>
<evidence type="ECO:0000256" key="2">
    <source>
        <dbReference type="SAM" id="Phobius"/>
    </source>
</evidence>
<reference evidence="4" key="2">
    <citation type="submission" date="2021-04" db="EMBL/GenBank/DDBJ databases">
        <authorList>
            <person name="Gilroy R."/>
        </authorList>
    </citation>
    <scope>NUCLEOTIDE SEQUENCE</scope>
    <source>
        <strain evidence="4">F6-6636</strain>
    </source>
</reference>
<evidence type="ECO:0000256" key="1">
    <source>
        <dbReference type="ARBA" id="ARBA00006068"/>
    </source>
</evidence>
<keyword evidence="2" id="KW-1133">Transmembrane helix</keyword>
<name>A0A948X305_9LACO</name>
<keyword evidence="2" id="KW-0472">Membrane</keyword>
<protein>
    <submittedName>
        <fullName evidence="4">LCP family protein</fullName>
    </submittedName>
</protein>
<dbReference type="PANTHER" id="PTHR33392">
    <property type="entry name" value="POLYISOPRENYL-TEICHOIC ACID--PEPTIDOGLYCAN TEICHOIC ACID TRANSFERASE TAGU"/>
    <property type="match status" value="1"/>
</dbReference>
<dbReference type="Gene3D" id="3.40.630.190">
    <property type="entry name" value="LCP protein"/>
    <property type="match status" value="1"/>
</dbReference>
<dbReference type="AlphaFoldDB" id="A0A948X305"/>
<dbReference type="Proteomes" id="UP000777303">
    <property type="component" value="Unassembled WGS sequence"/>
</dbReference>
<dbReference type="InterPro" id="IPR050922">
    <property type="entry name" value="LytR/CpsA/Psr_CW_biosynth"/>
</dbReference>
<reference evidence="4" key="1">
    <citation type="journal article" date="2021" name="PeerJ">
        <title>Extensive microbial diversity within the chicken gut microbiome revealed by metagenomics and culture.</title>
        <authorList>
            <person name="Gilroy R."/>
            <person name="Ravi A."/>
            <person name="Getino M."/>
            <person name="Pursley I."/>
            <person name="Horton D.L."/>
            <person name="Alikhan N.F."/>
            <person name="Baker D."/>
            <person name="Gharbi K."/>
            <person name="Hall N."/>
            <person name="Watson M."/>
            <person name="Adriaenssens E.M."/>
            <person name="Foster-Nyarko E."/>
            <person name="Jarju S."/>
            <person name="Secka A."/>
            <person name="Antonio M."/>
            <person name="Oren A."/>
            <person name="Chaudhuri R.R."/>
            <person name="La Ragione R."/>
            <person name="Hildebrand F."/>
            <person name="Pallen M.J."/>
        </authorList>
    </citation>
    <scope>NUCLEOTIDE SEQUENCE</scope>
    <source>
        <strain evidence="4">F6-6636</strain>
    </source>
</reference>
<comment type="similarity">
    <text evidence="1">Belongs to the LytR/CpsA/Psr (LCP) family.</text>
</comment>
<gene>
    <name evidence="4" type="ORF">H9901_02665</name>
</gene>
<sequence>MAERRRHQRRHHFVAIIWTVIAVLLILIGGFGWYCWHSINGAYNNVYDAQASNNAMAHDKPFSVLLLGIDTGAEGRIDRGNSDAMILMTINPKKQKAVMYSIPRDTMAQMIGTKKTNVQKINAAYNIGKSKMAMNTVSKLVNVPVDYYVTINMGGLEKMVNAVGGVDVISPLTFSYGGYNFTQGVSTHLDGQAALAFTRMRHQDPRGDYGRQERQQIVIQALMKKLGSKEGLAHAKDFMATLKGNVKTNLNLSEVLRLAKHMHDTANNTERDQLQGQTAWINLSSYQVASTPTLQQASDTLRKSLDLKPAKLDNLETKLNAKNTAFFAGETQIYNTEGTDTTHYTNNTY</sequence>
<dbReference type="PANTHER" id="PTHR33392:SF6">
    <property type="entry name" value="POLYISOPRENYL-TEICHOIC ACID--PEPTIDOGLYCAN TEICHOIC ACID TRANSFERASE TAGU"/>
    <property type="match status" value="1"/>
</dbReference>
<dbReference type="NCBIfam" id="TIGR00350">
    <property type="entry name" value="lytR_cpsA_psr"/>
    <property type="match status" value="1"/>
</dbReference>
<organism evidence="4 5">
    <name type="scientific">Candidatus Paralactobacillus gallistercoris</name>
    <dbReference type="NCBI Taxonomy" id="2838724"/>
    <lineage>
        <taxon>Bacteria</taxon>
        <taxon>Bacillati</taxon>
        <taxon>Bacillota</taxon>
        <taxon>Bacilli</taxon>
        <taxon>Lactobacillales</taxon>
        <taxon>Lactobacillaceae</taxon>
        <taxon>Lactobacillus</taxon>
    </lineage>
</organism>
<dbReference type="Pfam" id="PF03816">
    <property type="entry name" value="LytR_cpsA_psr"/>
    <property type="match status" value="1"/>
</dbReference>
<feature type="domain" description="Cell envelope-related transcriptional attenuator" evidence="3">
    <location>
        <begin position="81"/>
        <end position="226"/>
    </location>
</feature>
<dbReference type="EMBL" id="JAHLFS010000033">
    <property type="protein sequence ID" value="MBU3851580.1"/>
    <property type="molecule type" value="Genomic_DNA"/>
</dbReference>
<proteinExistence type="inferred from homology"/>
<keyword evidence="2" id="KW-0812">Transmembrane</keyword>
<evidence type="ECO:0000313" key="4">
    <source>
        <dbReference type="EMBL" id="MBU3851580.1"/>
    </source>
</evidence>